<feature type="modified residue" description="4-aspartylphosphate" evidence="1">
    <location>
        <position position="57"/>
    </location>
</feature>
<dbReference type="PATRIC" id="fig|253.9.peg.3133"/>
<gene>
    <name evidence="4" type="ORF">AOB46_07245</name>
</gene>
<dbReference type="SMART" id="SM00448">
    <property type="entry name" value="REC"/>
    <property type="match status" value="1"/>
</dbReference>
<protein>
    <recommendedName>
        <fullName evidence="6">Response regulator transcription factor</fullName>
    </recommendedName>
</protein>
<organism evidence="4 5">
    <name type="scientific">Chryseobacterium indologenes</name>
    <name type="common">Flavobacterium indologenes</name>
    <dbReference type="NCBI Taxonomy" id="253"/>
    <lineage>
        <taxon>Bacteria</taxon>
        <taxon>Pseudomonadati</taxon>
        <taxon>Bacteroidota</taxon>
        <taxon>Flavobacteriia</taxon>
        <taxon>Flavobacteriales</taxon>
        <taxon>Weeksellaceae</taxon>
        <taxon>Chryseobacterium group</taxon>
        <taxon>Chryseobacterium</taxon>
    </lineage>
</organism>
<reference evidence="4 5" key="1">
    <citation type="journal article" date="2015" name="Genom Data">
        <title>Draft genome sequence of a multidrug-resistant Chryseobacterium indologenes isolate from Malaysia.</title>
        <authorList>
            <person name="Yu C.Y."/>
            <person name="Ang G.Y."/>
            <person name="Cheng H.J."/>
            <person name="Cheong Y.M."/>
            <person name="Yin W.F."/>
            <person name="Chan K.G."/>
        </authorList>
    </citation>
    <scope>NUCLEOTIDE SEQUENCE [LARGE SCALE GENOMIC DNA]</scope>
    <source>
        <strain evidence="4 5">CI_885</strain>
    </source>
</reference>
<dbReference type="OrthoDB" id="2168082at2"/>
<feature type="domain" description="Response regulatory" evidence="2">
    <location>
        <begin position="5"/>
        <end position="117"/>
    </location>
</feature>
<dbReference type="AlphaFoldDB" id="A0A0N0ZXP5"/>
<dbReference type="PROSITE" id="PS50930">
    <property type="entry name" value="HTH_LYTTR"/>
    <property type="match status" value="1"/>
</dbReference>
<sequence>MNKIRCLIVDDEKLAQEVLIHHISRFDVLQLEGVCNNVFELIAFLNRDRNIDLIFLDIKMPEINGNDFVTMFNHPPAIIYTTAYNQYALEAFDQNAIDYLLKPISLDRFSKSVQKAAQILEAGQKFVPATMEEDNDCFYVKSDKRLVKIDPKELIYIEGMGNYICLYTGNDKVMIHGTLSSTEESLKYLNYICRVHKSFFVNLNKISYLEQHVISLINKKNIPIGLSYRDQVYEKLKIWQTNK</sequence>
<dbReference type="Gene3D" id="2.40.50.1020">
    <property type="entry name" value="LytTr DNA-binding domain"/>
    <property type="match status" value="1"/>
</dbReference>
<dbReference type="PANTHER" id="PTHR37299">
    <property type="entry name" value="TRANSCRIPTIONAL REGULATOR-RELATED"/>
    <property type="match status" value="1"/>
</dbReference>
<dbReference type="InterPro" id="IPR007492">
    <property type="entry name" value="LytTR_DNA-bd_dom"/>
</dbReference>
<accession>A0A0N0ZXP5</accession>
<dbReference type="GO" id="GO:0000156">
    <property type="term" value="F:phosphorelay response regulator activity"/>
    <property type="evidence" value="ECO:0007669"/>
    <property type="project" value="InterPro"/>
</dbReference>
<comment type="caution">
    <text evidence="4">The sequence shown here is derived from an EMBL/GenBank/DDBJ whole genome shotgun (WGS) entry which is preliminary data.</text>
</comment>
<dbReference type="EMBL" id="LJOD01000003">
    <property type="protein sequence ID" value="KPE51996.1"/>
    <property type="molecule type" value="Genomic_DNA"/>
</dbReference>
<dbReference type="PANTHER" id="PTHR37299:SF1">
    <property type="entry name" value="STAGE 0 SPORULATION PROTEIN A HOMOLOG"/>
    <property type="match status" value="1"/>
</dbReference>
<keyword evidence="1" id="KW-0597">Phosphoprotein</keyword>
<dbReference type="InterPro" id="IPR046947">
    <property type="entry name" value="LytR-like"/>
</dbReference>
<evidence type="ECO:0000313" key="5">
    <source>
        <dbReference type="Proteomes" id="UP000037953"/>
    </source>
</evidence>
<dbReference type="Gene3D" id="3.40.50.2300">
    <property type="match status" value="1"/>
</dbReference>
<evidence type="ECO:0008006" key="6">
    <source>
        <dbReference type="Google" id="ProtNLM"/>
    </source>
</evidence>
<feature type="domain" description="HTH LytTR-type" evidence="3">
    <location>
        <begin position="138"/>
        <end position="238"/>
    </location>
</feature>
<dbReference type="InterPro" id="IPR011006">
    <property type="entry name" value="CheY-like_superfamily"/>
</dbReference>
<dbReference type="RefSeq" id="WP_062697764.1">
    <property type="nucleotide sequence ID" value="NZ_LJOD01000003.1"/>
</dbReference>
<dbReference type="SUPFAM" id="SSF52172">
    <property type="entry name" value="CheY-like"/>
    <property type="match status" value="1"/>
</dbReference>
<name>A0A0N0ZXP5_CHRID</name>
<dbReference type="SMART" id="SM00850">
    <property type="entry name" value="LytTR"/>
    <property type="match status" value="1"/>
</dbReference>
<dbReference type="GO" id="GO:0003677">
    <property type="term" value="F:DNA binding"/>
    <property type="evidence" value="ECO:0007669"/>
    <property type="project" value="InterPro"/>
</dbReference>
<dbReference type="PROSITE" id="PS50110">
    <property type="entry name" value="RESPONSE_REGULATORY"/>
    <property type="match status" value="1"/>
</dbReference>
<reference evidence="5" key="2">
    <citation type="submission" date="2015-09" db="EMBL/GenBank/DDBJ databases">
        <title>Draft genome sequence of a multidrug-resistant Chryseobacterium indologenes isolate from Malaysia.</title>
        <authorList>
            <person name="Yu C.Y."/>
            <person name="Ang G.Y."/>
            <person name="Chan K.-G."/>
        </authorList>
    </citation>
    <scope>NUCLEOTIDE SEQUENCE [LARGE SCALE GENOMIC DNA]</scope>
    <source>
        <strain evidence="5">CI_885</strain>
    </source>
</reference>
<dbReference type="InterPro" id="IPR001789">
    <property type="entry name" value="Sig_transdc_resp-reg_receiver"/>
</dbReference>
<evidence type="ECO:0000259" key="3">
    <source>
        <dbReference type="PROSITE" id="PS50930"/>
    </source>
</evidence>
<evidence type="ECO:0000259" key="2">
    <source>
        <dbReference type="PROSITE" id="PS50110"/>
    </source>
</evidence>
<evidence type="ECO:0000256" key="1">
    <source>
        <dbReference type="PROSITE-ProRule" id="PRU00169"/>
    </source>
</evidence>
<proteinExistence type="predicted"/>
<dbReference type="Pfam" id="PF00072">
    <property type="entry name" value="Response_reg"/>
    <property type="match status" value="1"/>
</dbReference>
<dbReference type="Pfam" id="PF04397">
    <property type="entry name" value="LytTR"/>
    <property type="match status" value="1"/>
</dbReference>
<dbReference type="Proteomes" id="UP000037953">
    <property type="component" value="Unassembled WGS sequence"/>
</dbReference>
<evidence type="ECO:0000313" key="4">
    <source>
        <dbReference type="EMBL" id="KPE51996.1"/>
    </source>
</evidence>